<dbReference type="EMBL" id="RAXT01000011">
    <property type="protein sequence ID" value="RKG38397.1"/>
    <property type="molecule type" value="Genomic_DNA"/>
</dbReference>
<sequence>MDLFTTLLNIGNLQDNQILFVEQPWTPESETELRTTTHTQNNERENFKYFIKVSELKLLLLRFEMRNVCLRDRCYLIIEYIIDHQITI</sequence>
<gene>
    <name evidence="1" type="ORF">D7V20_07645</name>
</gene>
<comment type="caution">
    <text evidence="1">The sequence shown here is derived from an EMBL/GenBank/DDBJ whole genome shotgun (WGS) entry which is preliminary data.</text>
</comment>
<keyword evidence="2" id="KW-1185">Reference proteome</keyword>
<dbReference type="AlphaFoldDB" id="A0A3A8EU57"/>
<reference evidence="1 2" key="1">
    <citation type="submission" date="2018-09" db="EMBL/GenBank/DDBJ databases">
        <title>The draft genome of Acinetobacter spp. strains.</title>
        <authorList>
            <person name="Qin J."/>
            <person name="Feng Y."/>
            <person name="Zong Z."/>
        </authorList>
    </citation>
    <scope>NUCLEOTIDE SEQUENCE [LARGE SCALE GENOMIC DNA]</scope>
    <source>
        <strain evidence="1 2">WCHAc060115</strain>
    </source>
</reference>
<accession>A0A3A8EU57</accession>
<dbReference type="RefSeq" id="WP_120383716.1">
    <property type="nucleotide sequence ID" value="NZ_RAXT01000011.1"/>
</dbReference>
<dbReference type="OrthoDB" id="5917469at2"/>
<organism evidence="1 2">
    <name type="scientific">Acinetobacter rongchengensis</name>
    <dbReference type="NCBI Taxonomy" id="2419601"/>
    <lineage>
        <taxon>Bacteria</taxon>
        <taxon>Pseudomonadati</taxon>
        <taxon>Pseudomonadota</taxon>
        <taxon>Gammaproteobacteria</taxon>
        <taxon>Moraxellales</taxon>
        <taxon>Moraxellaceae</taxon>
        <taxon>Acinetobacter</taxon>
    </lineage>
</organism>
<protein>
    <submittedName>
        <fullName evidence="1">Uncharacterized protein</fullName>
    </submittedName>
</protein>
<name>A0A3A8EU57_9GAMM</name>
<proteinExistence type="predicted"/>
<evidence type="ECO:0000313" key="1">
    <source>
        <dbReference type="EMBL" id="RKG38397.1"/>
    </source>
</evidence>
<dbReference type="Proteomes" id="UP000280405">
    <property type="component" value="Unassembled WGS sequence"/>
</dbReference>
<evidence type="ECO:0000313" key="2">
    <source>
        <dbReference type="Proteomes" id="UP000280405"/>
    </source>
</evidence>